<dbReference type="RefSeq" id="WP_037503026.1">
    <property type="nucleotide sequence ID" value="NZ_JJMU01000066.1"/>
</dbReference>
<dbReference type="Pfam" id="PF14292">
    <property type="entry name" value="SusE"/>
    <property type="match status" value="1"/>
</dbReference>
<name>A0A0B8SYU3_9SPHI</name>
<dbReference type="InterPro" id="IPR025970">
    <property type="entry name" value="SusE"/>
</dbReference>
<comment type="caution">
    <text evidence="3">The sequence shown here is derived from an EMBL/GenBank/DDBJ whole genome shotgun (WGS) entry which is preliminary data.</text>
</comment>
<dbReference type="Proteomes" id="UP000031802">
    <property type="component" value="Unassembled WGS sequence"/>
</dbReference>
<reference evidence="3 4" key="2">
    <citation type="journal article" date="2015" name="PLoS ONE">
        <title>Whole-Genome Optical Mapping and Finished Genome Sequence of Sphingobacterium deserti sp. nov., a New Species Isolated from the Western Desert of China.</title>
        <authorList>
            <person name="Teng C."/>
            <person name="Zhou Z."/>
            <person name="Molnar I."/>
            <person name="Li X."/>
            <person name="Tang R."/>
            <person name="Chen M."/>
            <person name="Wang L."/>
            <person name="Su S."/>
            <person name="Zhang W."/>
            <person name="Lin M."/>
        </authorList>
    </citation>
    <scope>NUCLEOTIDE SEQUENCE [LARGE SCALE GENOMIC DNA]</scope>
    <source>
        <strain evidence="4">ACCC05744</strain>
    </source>
</reference>
<feature type="domain" description="SusE outer membrane protein" evidence="2">
    <location>
        <begin position="23"/>
        <end position="131"/>
    </location>
</feature>
<protein>
    <submittedName>
        <fullName evidence="3">Putative lipoprotein</fullName>
    </submittedName>
</protein>
<dbReference type="eggNOG" id="ENOG502Z8N4">
    <property type="taxonomic scope" value="Bacteria"/>
</dbReference>
<keyword evidence="3" id="KW-0449">Lipoprotein</keyword>
<dbReference type="AlphaFoldDB" id="A0A0B8SYU3"/>
<evidence type="ECO:0000313" key="4">
    <source>
        <dbReference type="Proteomes" id="UP000031802"/>
    </source>
</evidence>
<dbReference type="OrthoDB" id="631295at2"/>
<reference evidence="4" key="1">
    <citation type="submission" date="2014-04" db="EMBL/GenBank/DDBJ databases">
        <title>Whole-Genome optical mapping and complete genome sequence of Sphingobacterium deserti sp. nov., a new spaces isolated from desert in the west of China.</title>
        <authorList>
            <person name="Teng C."/>
            <person name="Zhou Z."/>
            <person name="Li X."/>
            <person name="Chen M."/>
            <person name="Lin M."/>
            <person name="Wang L."/>
            <person name="Su S."/>
            <person name="Zhang C."/>
            <person name="Zhang W."/>
        </authorList>
    </citation>
    <scope>NUCLEOTIDE SEQUENCE [LARGE SCALE GENOMIC DNA]</scope>
    <source>
        <strain evidence="4">ACCC05744</strain>
    </source>
</reference>
<sequence>MKRISIFIWLSALLACFEACKTDDMNYTDVQVTPVTALFEPLDNKTVKLVSSSTSSLFFEWEAALSEDGGAALYEVVFDKVGGDFSKPLYKLMSNNNGFANNAYVTHKVLNAVAVSSGVNPGESGEVQWTVIASRGIKRMQSSVVRKLNINSLEGFADIPDELYVSGEGSEGGTAVATALPFKQTAPGEFEIYTRLEAGKSYVFLDRKDANARKFYTDDQVKLKEAAEETNMQVSQTGVYRVVLDFNVATVSVTEIRSIGVWFSPENKILFTLPYQGKGIWSGTGVVTFRQESWGRDERYKFQLTTVSNGNNVVQQLGAKNSTDSRPTAASDPSYYHVKLLNVVTQWDDKWKFDGAVDGKSTTISVVLQGDKEYTHIVKVN</sequence>
<keyword evidence="1" id="KW-0732">Signal</keyword>
<feature type="signal peptide" evidence="1">
    <location>
        <begin position="1"/>
        <end position="21"/>
    </location>
</feature>
<dbReference type="PATRIC" id="fig|1229276.3.peg.3774"/>
<dbReference type="Gene3D" id="2.60.40.3620">
    <property type="match status" value="1"/>
</dbReference>
<evidence type="ECO:0000259" key="2">
    <source>
        <dbReference type="Pfam" id="PF14292"/>
    </source>
</evidence>
<proteinExistence type="predicted"/>
<dbReference type="PROSITE" id="PS51257">
    <property type="entry name" value="PROKAR_LIPOPROTEIN"/>
    <property type="match status" value="1"/>
</dbReference>
<organism evidence="3 4">
    <name type="scientific">Sphingobacterium deserti</name>
    <dbReference type="NCBI Taxonomy" id="1229276"/>
    <lineage>
        <taxon>Bacteria</taxon>
        <taxon>Pseudomonadati</taxon>
        <taxon>Bacteroidota</taxon>
        <taxon>Sphingobacteriia</taxon>
        <taxon>Sphingobacteriales</taxon>
        <taxon>Sphingobacteriaceae</taxon>
        <taxon>Sphingobacterium</taxon>
    </lineage>
</organism>
<gene>
    <name evidence="3" type="ORF">DI53_3652</name>
</gene>
<feature type="chain" id="PRO_5002123884" evidence="1">
    <location>
        <begin position="22"/>
        <end position="381"/>
    </location>
</feature>
<dbReference type="STRING" id="1229276.DI53_3652"/>
<evidence type="ECO:0000313" key="3">
    <source>
        <dbReference type="EMBL" id="KGE12612.1"/>
    </source>
</evidence>
<accession>A0A0B8SYU3</accession>
<dbReference type="EMBL" id="JJMU01000066">
    <property type="protein sequence ID" value="KGE12612.1"/>
    <property type="molecule type" value="Genomic_DNA"/>
</dbReference>
<evidence type="ECO:0000256" key="1">
    <source>
        <dbReference type="SAM" id="SignalP"/>
    </source>
</evidence>
<keyword evidence="4" id="KW-1185">Reference proteome</keyword>